<organism evidence="4 5">
    <name type="scientific">Haloplanus aerogenes</name>
    <dbReference type="NCBI Taxonomy" id="660522"/>
    <lineage>
        <taxon>Archaea</taxon>
        <taxon>Methanobacteriati</taxon>
        <taxon>Methanobacteriota</taxon>
        <taxon>Stenosarchaea group</taxon>
        <taxon>Halobacteria</taxon>
        <taxon>Halobacteriales</taxon>
        <taxon>Haloferacaceae</taxon>
        <taxon>Haloplanus</taxon>
    </lineage>
</organism>
<proteinExistence type="predicted"/>
<sequence length="902" mass="91140">MTRRRTVALAVVFALTLAAIPASGAAVGFGDASVSPTTATTGSTTTLDLSVNATAVNTTDGTTGANVTVAVPAALDLSGATVDARSVTPNATGVTASVDSASNAVVVSWDDDAGADSETVAVTVTVSGVAVDRTGDHDLSATVDADGDGTTDASGSVGTLTATAAESDRSVTTTDASLFLGEADVDLTGLDGASAAGESQQFFGTGGEAEGNVATVDDALVADVTRGNGFVPGTYALSAGGDSTLVVEEPNVTAVDLYPGDTASGTEVSGSSIPASVETLTVEPRFDFEDADDATITVENPDGLTVTDELTADATVSASGETVTLDVADLSTGTYTVRVEGADDLDHVTATATFRVRAEAKTISASRTRVARGQSTVATVSGAPGAVRHVRVPADALRDGESVTVPTAKAVFGAADGLVLVGADSEANALYATVALDDNGFAKVEIDTDRLATGTHDIAVARNVTADAEASVPVTVADRQVSASPARETVTVGETVSVSGTAPGADDVKLYARVGGAYAPLYDDDGDLAETRVGADGSWAVDLDTREVVTVPGRYRIAAVADPGDDELGSTARISESTLRDFEDFGTTTLTTTDPAPSASVSQSRIATTDGDEVTVTGRAPGPGETVRAYVVSPRGAVDPRDVTVADDDTFEFDYAGFDTPGRYRVLLVTPGRDATFGFADGGDAAAIRSELAGSETAAEAEAVVRDRYGGAGVDDRILALNVTATDPRVRVETVQHRNDTLVVTGTSNRENGTHVLLDLRRETATVTVGDATVNASGRWQATVDVAGVADGAYTLRAETADVTDSRAVQIGDVATATSTPAPTTTEIDSEAVTVVTATPTPTETPATPDRAAAGDDARNATGRASRTETVGAGPGFGPVTAVVAAVAALLSLVVRARRRRP</sequence>
<reference evidence="3 6" key="2">
    <citation type="submission" date="2018-07" db="EMBL/GenBank/DDBJ databases">
        <title>Genome sequences of Haloplanus aerogenes JCM 16430T.</title>
        <authorList>
            <person name="Kim Y.B."/>
            <person name="Roh S.W."/>
        </authorList>
    </citation>
    <scope>NUCLEOTIDE SEQUENCE [LARGE SCALE GENOMIC DNA]</scope>
    <source>
        <strain evidence="3 6">JCM 16430</strain>
    </source>
</reference>
<feature type="compositionally biased region" description="Low complexity" evidence="1">
    <location>
        <begin position="839"/>
        <end position="852"/>
    </location>
</feature>
<keyword evidence="6" id="KW-1185">Reference proteome</keyword>
<feature type="region of interest" description="Disordered" evidence="1">
    <location>
        <begin position="839"/>
        <end position="872"/>
    </location>
</feature>
<dbReference type="EMBL" id="REFS01000007">
    <property type="protein sequence ID" value="RMB12548.1"/>
    <property type="molecule type" value="Genomic_DNA"/>
</dbReference>
<dbReference type="EMBL" id="CP034145">
    <property type="protein sequence ID" value="AZH26897.1"/>
    <property type="molecule type" value="Genomic_DNA"/>
</dbReference>
<reference evidence="4 5" key="1">
    <citation type="journal article" date="2015" name="Stand. Genomic Sci.">
        <title>Genomic Encyclopedia of Bacterial and Archaeal Type Strains, Phase III: the genomes of soil and plant-associated and newly described type strains.</title>
        <authorList>
            <person name="Whitman W.B."/>
            <person name="Woyke T."/>
            <person name="Klenk H.P."/>
            <person name="Zhou Y."/>
            <person name="Lilburn T.G."/>
            <person name="Beck B.J."/>
            <person name="De Vos P."/>
            <person name="Vandamme P."/>
            <person name="Eisen J.A."/>
            <person name="Garrity G."/>
            <person name="Hugenholtz P."/>
            <person name="Kyrpides N.C."/>
        </authorList>
    </citation>
    <scope>NUCLEOTIDE SEQUENCE [LARGE SCALE GENOMIC DNA]</scope>
    <source>
        <strain evidence="4 5">CGMCC 1.10124</strain>
    </source>
</reference>
<keyword evidence="2" id="KW-0812">Transmembrane</keyword>
<name>A0A3M0CSQ0_9EURY</name>
<evidence type="ECO:0000313" key="6">
    <source>
        <dbReference type="Proteomes" id="UP000282007"/>
    </source>
</evidence>
<evidence type="ECO:0000256" key="1">
    <source>
        <dbReference type="SAM" id="MobiDB-lite"/>
    </source>
</evidence>
<evidence type="ECO:0000313" key="3">
    <source>
        <dbReference type="EMBL" id="AZH26897.1"/>
    </source>
</evidence>
<dbReference type="AlphaFoldDB" id="A0A3M0CSQ0"/>
<keyword evidence="2" id="KW-0472">Membrane</keyword>
<dbReference type="KEGG" id="haer:DU502_16610"/>
<dbReference type="GeneID" id="38472942"/>
<gene>
    <name evidence="4" type="ORF">ATH50_3213</name>
    <name evidence="3" type="ORF">DU502_16610</name>
</gene>
<keyword evidence="2" id="KW-1133">Transmembrane helix</keyword>
<dbReference type="Proteomes" id="UP000277326">
    <property type="component" value="Unassembled WGS sequence"/>
</dbReference>
<reference evidence="4" key="3">
    <citation type="submission" date="2018-10" db="EMBL/GenBank/DDBJ databases">
        <authorList>
            <person name="Whitman W."/>
            <person name="Huntemann M."/>
            <person name="Clum A."/>
            <person name="Pillay M."/>
            <person name="Palaniappan K."/>
            <person name="Varghese N."/>
            <person name="Mikhailova N."/>
            <person name="Stamatis D."/>
            <person name="Reddy T."/>
            <person name="Daum C."/>
            <person name="Shapiro N."/>
            <person name="Ivanova N."/>
            <person name="Kyrpides N."/>
            <person name="Woyke T."/>
        </authorList>
    </citation>
    <scope>NUCLEOTIDE SEQUENCE</scope>
    <source>
        <strain evidence="4">CGMCC 1.10124</strain>
    </source>
</reference>
<accession>A0A3M0CSQ0</accession>
<dbReference type="RefSeq" id="WP_121921771.1">
    <property type="nucleotide sequence ID" value="NZ_CP034145.1"/>
</dbReference>
<evidence type="ECO:0000313" key="5">
    <source>
        <dbReference type="Proteomes" id="UP000277326"/>
    </source>
</evidence>
<feature type="transmembrane region" description="Helical" evidence="2">
    <location>
        <begin position="876"/>
        <end position="895"/>
    </location>
</feature>
<protein>
    <recommendedName>
        <fullName evidence="7">PGF-CTERM sorting domain-containing protein</fullName>
    </recommendedName>
</protein>
<dbReference type="OrthoDB" id="242828at2157"/>
<dbReference type="Proteomes" id="UP000282007">
    <property type="component" value="Chromosome"/>
</dbReference>
<evidence type="ECO:0000256" key="2">
    <source>
        <dbReference type="SAM" id="Phobius"/>
    </source>
</evidence>
<evidence type="ECO:0008006" key="7">
    <source>
        <dbReference type="Google" id="ProtNLM"/>
    </source>
</evidence>
<evidence type="ECO:0000313" key="4">
    <source>
        <dbReference type="EMBL" id="RMB12548.1"/>
    </source>
</evidence>